<gene>
    <name evidence="1" type="ORF">HPB50_010340</name>
</gene>
<protein>
    <submittedName>
        <fullName evidence="1">Uncharacterized protein</fullName>
    </submittedName>
</protein>
<proteinExistence type="predicted"/>
<dbReference type="EMBL" id="CM023491">
    <property type="protein sequence ID" value="KAH6940907.1"/>
    <property type="molecule type" value="Genomic_DNA"/>
</dbReference>
<name>A0ACB7T0A8_HYAAI</name>
<sequence>MPPSDLQQTITDAVREVNAELRSRLDDFEDRSRRENLIFFGIPDAAAETWSQSEDKVREIVSTLGVQLPTDGISRAHRLGSYANKKCRPGREVGGQLGGPAYSGDVLPPREASDPKLGGYRGTPRN</sequence>
<comment type="caution">
    <text evidence="1">The sequence shown here is derived from an EMBL/GenBank/DDBJ whole genome shotgun (WGS) entry which is preliminary data.</text>
</comment>
<organism evidence="1 2">
    <name type="scientific">Hyalomma asiaticum</name>
    <name type="common">Tick</name>
    <dbReference type="NCBI Taxonomy" id="266040"/>
    <lineage>
        <taxon>Eukaryota</taxon>
        <taxon>Metazoa</taxon>
        <taxon>Ecdysozoa</taxon>
        <taxon>Arthropoda</taxon>
        <taxon>Chelicerata</taxon>
        <taxon>Arachnida</taxon>
        <taxon>Acari</taxon>
        <taxon>Parasitiformes</taxon>
        <taxon>Ixodida</taxon>
        <taxon>Ixodoidea</taxon>
        <taxon>Ixodidae</taxon>
        <taxon>Hyalomminae</taxon>
        <taxon>Hyalomma</taxon>
    </lineage>
</organism>
<evidence type="ECO:0000313" key="1">
    <source>
        <dbReference type="EMBL" id="KAH6940907.1"/>
    </source>
</evidence>
<evidence type="ECO:0000313" key="2">
    <source>
        <dbReference type="Proteomes" id="UP000821845"/>
    </source>
</evidence>
<reference evidence="1" key="1">
    <citation type="submission" date="2020-05" db="EMBL/GenBank/DDBJ databases">
        <title>Large-scale comparative analyses of tick genomes elucidate their genetic diversity and vector capacities.</title>
        <authorList>
            <person name="Jia N."/>
            <person name="Wang J."/>
            <person name="Shi W."/>
            <person name="Du L."/>
            <person name="Sun Y."/>
            <person name="Zhan W."/>
            <person name="Jiang J."/>
            <person name="Wang Q."/>
            <person name="Zhang B."/>
            <person name="Ji P."/>
            <person name="Sakyi L.B."/>
            <person name="Cui X."/>
            <person name="Yuan T."/>
            <person name="Jiang B."/>
            <person name="Yang W."/>
            <person name="Lam T.T.-Y."/>
            <person name="Chang Q."/>
            <person name="Ding S."/>
            <person name="Wang X."/>
            <person name="Zhu J."/>
            <person name="Ruan X."/>
            <person name="Zhao L."/>
            <person name="Wei J."/>
            <person name="Que T."/>
            <person name="Du C."/>
            <person name="Cheng J."/>
            <person name="Dai P."/>
            <person name="Han X."/>
            <person name="Huang E."/>
            <person name="Gao Y."/>
            <person name="Liu J."/>
            <person name="Shao H."/>
            <person name="Ye R."/>
            <person name="Li L."/>
            <person name="Wei W."/>
            <person name="Wang X."/>
            <person name="Wang C."/>
            <person name="Yang T."/>
            <person name="Huo Q."/>
            <person name="Li W."/>
            <person name="Guo W."/>
            <person name="Chen H."/>
            <person name="Zhou L."/>
            <person name="Ni X."/>
            <person name="Tian J."/>
            <person name="Zhou Y."/>
            <person name="Sheng Y."/>
            <person name="Liu T."/>
            <person name="Pan Y."/>
            <person name="Xia L."/>
            <person name="Li J."/>
            <person name="Zhao F."/>
            <person name="Cao W."/>
        </authorList>
    </citation>
    <scope>NUCLEOTIDE SEQUENCE</scope>
    <source>
        <strain evidence="1">Hyas-2018</strain>
    </source>
</reference>
<dbReference type="Proteomes" id="UP000821845">
    <property type="component" value="Chromosome 11"/>
</dbReference>
<keyword evidence="2" id="KW-1185">Reference proteome</keyword>
<accession>A0ACB7T0A8</accession>